<dbReference type="RefSeq" id="WP_139806636.1">
    <property type="nucleotide sequence ID" value="NZ_FWWU01000007.1"/>
</dbReference>
<name>A0A1W1UTR9_9DEIO</name>
<feature type="region of interest" description="Disordered" evidence="1">
    <location>
        <begin position="43"/>
        <end position="73"/>
    </location>
</feature>
<accession>A0A1W1UTR9</accession>
<evidence type="ECO:0000313" key="2">
    <source>
        <dbReference type="EMBL" id="SMB84440.1"/>
    </source>
</evidence>
<evidence type="ECO:0000256" key="1">
    <source>
        <dbReference type="SAM" id="MobiDB-lite"/>
    </source>
</evidence>
<dbReference type="AlphaFoldDB" id="A0A1W1UTR9"/>
<dbReference type="EMBL" id="FWWU01000007">
    <property type="protein sequence ID" value="SMB84440.1"/>
    <property type="molecule type" value="Genomic_DNA"/>
</dbReference>
<proteinExistence type="predicted"/>
<organism evidence="2 3">
    <name type="scientific">Deinococcus hopiensis KR-140</name>
    <dbReference type="NCBI Taxonomy" id="695939"/>
    <lineage>
        <taxon>Bacteria</taxon>
        <taxon>Thermotogati</taxon>
        <taxon>Deinococcota</taxon>
        <taxon>Deinococci</taxon>
        <taxon>Deinococcales</taxon>
        <taxon>Deinococcaceae</taxon>
        <taxon>Deinococcus</taxon>
    </lineage>
</organism>
<keyword evidence="3" id="KW-1185">Reference proteome</keyword>
<gene>
    <name evidence="2" type="ORF">SAMN00790413_05134</name>
</gene>
<evidence type="ECO:0000313" key="3">
    <source>
        <dbReference type="Proteomes" id="UP000192582"/>
    </source>
</evidence>
<protein>
    <submittedName>
        <fullName evidence="2">Uncharacterized protein</fullName>
    </submittedName>
</protein>
<dbReference type="Proteomes" id="UP000192582">
    <property type="component" value="Unassembled WGS sequence"/>
</dbReference>
<reference evidence="2 3" key="1">
    <citation type="submission" date="2017-04" db="EMBL/GenBank/DDBJ databases">
        <authorList>
            <person name="Afonso C.L."/>
            <person name="Miller P.J."/>
            <person name="Scott M.A."/>
            <person name="Spackman E."/>
            <person name="Goraichik I."/>
            <person name="Dimitrov K.M."/>
            <person name="Suarez D.L."/>
            <person name="Swayne D.E."/>
        </authorList>
    </citation>
    <scope>NUCLEOTIDE SEQUENCE [LARGE SCALE GENOMIC DNA]</scope>
    <source>
        <strain evidence="2 3">KR-140</strain>
    </source>
</reference>
<sequence>MILVPFVGGVLLFVFLAMDILAGTNKWGANPKGIQLPQTQAWYAASQTGKQGEEDAPNGGHPMSVLRRPQNQG</sequence>